<evidence type="ECO:0000313" key="3">
    <source>
        <dbReference type="EMBL" id="ATC64780.1"/>
    </source>
</evidence>
<dbReference type="Pfam" id="PF01425">
    <property type="entry name" value="Amidase"/>
    <property type="match status" value="1"/>
</dbReference>
<keyword evidence="1" id="KW-0732">Signal</keyword>
<name>A0A290QC53_9BACT</name>
<feature type="chain" id="PRO_5012312869" evidence="1">
    <location>
        <begin position="24"/>
        <end position="523"/>
    </location>
</feature>
<dbReference type="AlphaFoldDB" id="A0A290QC53"/>
<dbReference type="Gene3D" id="3.90.1300.10">
    <property type="entry name" value="Amidase signature (AS) domain"/>
    <property type="match status" value="1"/>
</dbReference>
<dbReference type="OrthoDB" id="9811471at2"/>
<dbReference type="RefSeq" id="WP_096056411.1">
    <property type="nucleotide sequence ID" value="NZ_CP023344.1"/>
</dbReference>
<feature type="signal peptide" evidence="1">
    <location>
        <begin position="1"/>
        <end position="23"/>
    </location>
</feature>
<evidence type="ECO:0000256" key="1">
    <source>
        <dbReference type="SAM" id="SignalP"/>
    </source>
</evidence>
<evidence type="ECO:0000313" key="4">
    <source>
        <dbReference type="Proteomes" id="UP000217265"/>
    </source>
</evidence>
<protein>
    <submittedName>
        <fullName evidence="3">Amidase</fullName>
    </submittedName>
</protein>
<dbReference type="Proteomes" id="UP000217265">
    <property type="component" value="Chromosome"/>
</dbReference>
<dbReference type="PANTHER" id="PTHR42678:SF34">
    <property type="entry name" value="OS04G0183300 PROTEIN"/>
    <property type="match status" value="1"/>
</dbReference>
<dbReference type="InterPro" id="IPR036928">
    <property type="entry name" value="AS_sf"/>
</dbReference>
<proteinExistence type="predicted"/>
<keyword evidence="4" id="KW-1185">Reference proteome</keyword>
<dbReference type="InterPro" id="IPR023631">
    <property type="entry name" value="Amidase_dom"/>
</dbReference>
<dbReference type="SUPFAM" id="SSF75304">
    <property type="entry name" value="Amidase signature (AS) enzymes"/>
    <property type="match status" value="1"/>
</dbReference>
<dbReference type="EMBL" id="CP023344">
    <property type="protein sequence ID" value="ATC64780.1"/>
    <property type="molecule type" value="Genomic_DNA"/>
</dbReference>
<accession>A0A290QC53</accession>
<organism evidence="3 4">
    <name type="scientific">Nibricoccus aquaticus</name>
    <dbReference type="NCBI Taxonomy" id="2576891"/>
    <lineage>
        <taxon>Bacteria</taxon>
        <taxon>Pseudomonadati</taxon>
        <taxon>Verrucomicrobiota</taxon>
        <taxon>Opitutia</taxon>
        <taxon>Opitutales</taxon>
        <taxon>Opitutaceae</taxon>
        <taxon>Nibricoccus</taxon>
    </lineage>
</organism>
<evidence type="ECO:0000259" key="2">
    <source>
        <dbReference type="Pfam" id="PF01425"/>
    </source>
</evidence>
<dbReference type="PANTHER" id="PTHR42678">
    <property type="entry name" value="AMIDASE"/>
    <property type="match status" value="1"/>
</dbReference>
<gene>
    <name evidence="3" type="ORF">CMV30_12845</name>
</gene>
<dbReference type="KEGG" id="vbh:CMV30_12845"/>
<sequence length="523" mass="55330">MLRSIRFCLLASFWLFLLLQLRAAQFDLSTATISDLNAAFDSGALTSEKLVQLSLARIDAYDKKGPALNTIITLKDRAAALAEARALDAERKAKGPRSPLHGIVVLAKDVYDTADMPTSGGFKPMATSQPSRDSFVIARLRASGAIVLAKLNQSDWYGVASSGGSTLGGQVLTPYNLKKFPGGSSSGTGSAIAAWFGTVGLGSDTTGSIVIPTALNNLVGFSTTHGLVSRTGMMWSSPSQENGGPMARSVYDCAAVLDSIAGYDPADLATQASVGKLPEAPYTSFVKKDGLKGARIGVLREMIRSGPLHTDGIALGEKAIEDMKKAGAVIVDPVLTGLVLHQTQVDASAYPYEVASAIDKYLSALPPSAPIRSVKEMIEKAPDLVKPAIVASAKLGAPDRNPQFAAALKHQKVLRDALIGVMDKYELDALVLPFRTYRIEDLAGMPKTNRQESRNQLASVTGLPAIIVPGGFFDDGMPFAMEFLGRPFSEPKLITVASGYEAVSAHRKSPATTPALTGEKITY</sequence>
<feature type="domain" description="Amidase" evidence="2">
    <location>
        <begin position="50"/>
        <end position="493"/>
    </location>
</feature>
<reference evidence="3 4" key="1">
    <citation type="submission" date="2017-09" db="EMBL/GenBank/DDBJ databases">
        <title>Complete genome sequence of Verrucomicrobial strain HZ-65, isolated from freshwater.</title>
        <authorList>
            <person name="Choi A."/>
        </authorList>
    </citation>
    <scope>NUCLEOTIDE SEQUENCE [LARGE SCALE GENOMIC DNA]</scope>
    <source>
        <strain evidence="3 4">HZ-65</strain>
    </source>
</reference>